<keyword evidence="3" id="KW-1185">Reference proteome</keyword>
<dbReference type="Pfam" id="PF03358">
    <property type="entry name" value="FMN_red"/>
    <property type="match status" value="1"/>
</dbReference>
<feature type="domain" description="NADPH-dependent FMN reductase-like" evidence="1">
    <location>
        <begin position="6"/>
        <end position="144"/>
    </location>
</feature>
<dbReference type="GO" id="GO:0016491">
    <property type="term" value="F:oxidoreductase activity"/>
    <property type="evidence" value="ECO:0007669"/>
    <property type="project" value="InterPro"/>
</dbReference>
<proteinExistence type="predicted"/>
<dbReference type="OrthoDB" id="9812295at2"/>
<protein>
    <submittedName>
        <fullName evidence="2">NAD(P)H-dependent FMN reductase</fullName>
    </submittedName>
</protein>
<gene>
    <name evidence="2" type="ORF">GA0070213_104284</name>
</gene>
<evidence type="ECO:0000259" key="1">
    <source>
        <dbReference type="Pfam" id="PF03358"/>
    </source>
</evidence>
<organism evidence="2 3">
    <name type="scientific">Micromonospora humi</name>
    <dbReference type="NCBI Taxonomy" id="745366"/>
    <lineage>
        <taxon>Bacteria</taxon>
        <taxon>Bacillati</taxon>
        <taxon>Actinomycetota</taxon>
        <taxon>Actinomycetes</taxon>
        <taxon>Micromonosporales</taxon>
        <taxon>Micromonosporaceae</taxon>
        <taxon>Micromonospora</taxon>
    </lineage>
</organism>
<dbReference type="SUPFAM" id="SSF52218">
    <property type="entry name" value="Flavoproteins"/>
    <property type="match status" value="1"/>
</dbReference>
<dbReference type="PANTHER" id="PTHR30543">
    <property type="entry name" value="CHROMATE REDUCTASE"/>
    <property type="match status" value="1"/>
</dbReference>
<name>A0A1C5I0Q7_9ACTN</name>
<dbReference type="Gene3D" id="3.40.50.360">
    <property type="match status" value="1"/>
</dbReference>
<dbReference type="RefSeq" id="WP_091061033.1">
    <property type="nucleotide sequence ID" value="NZ_FMDM01000004.1"/>
</dbReference>
<dbReference type="Proteomes" id="UP000199360">
    <property type="component" value="Unassembled WGS sequence"/>
</dbReference>
<evidence type="ECO:0000313" key="3">
    <source>
        <dbReference type="Proteomes" id="UP000199360"/>
    </source>
</evidence>
<dbReference type="PANTHER" id="PTHR30543:SF21">
    <property type="entry name" value="NAD(P)H-DEPENDENT FMN REDUCTASE LOT6"/>
    <property type="match status" value="1"/>
</dbReference>
<evidence type="ECO:0000313" key="2">
    <source>
        <dbReference type="EMBL" id="SCG51830.1"/>
    </source>
</evidence>
<reference evidence="3" key="1">
    <citation type="submission" date="2016-06" db="EMBL/GenBank/DDBJ databases">
        <authorList>
            <person name="Varghese N."/>
            <person name="Submissions Spin"/>
        </authorList>
    </citation>
    <scope>NUCLEOTIDE SEQUENCE [LARGE SCALE GENOMIC DNA]</scope>
    <source>
        <strain evidence="3">DSM 45647</strain>
    </source>
</reference>
<dbReference type="InterPro" id="IPR029039">
    <property type="entry name" value="Flavoprotein-like_sf"/>
</dbReference>
<dbReference type="EMBL" id="FMDM01000004">
    <property type="protein sequence ID" value="SCG51830.1"/>
    <property type="molecule type" value="Genomic_DNA"/>
</dbReference>
<dbReference type="GO" id="GO:0010181">
    <property type="term" value="F:FMN binding"/>
    <property type="evidence" value="ECO:0007669"/>
    <property type="project" value="TreeGrafter"/>
</dbReference>
<dbReference type="AlphaFoldDB" id="A0A1C5I0Q7"/>
<dbReference type="InterPro" id="IPR005025">
    <property type="entry name" value="FMN_Rdtase-like_dom"/>
</dbReference>
<accession>A0A1C5I0Q7</accession>
<dbReference type="GO" id="GO:0005829">
    <property type="term" value="C:cytosol"/>
    <property type="evidence" value="ECO:0007669"/>
    <property type="project" value="TreeGrafter"/>
</dbReference>
<dbReference type="InterPro" id="IPR050712">
    <property type="entry name" value="NAD(P)H-dep_reductase"/>
</dbReference>
<sequence length="192" mass="21299">MPSLNVIVASTRPGRVGRRIGDWFTAAAVRHAGFDEVRLVDLAEVGLPFHDEPHHPAERVYRHEHTRSWSATVDAADAFVLVMPEYNYGFSAPLKNAIDYLYHEWQHKPVGFVSYGMTSGGLRAVQMIKQVVTTLNMVPVNDAVTVFLRQALDEAGELRPNPGREQAAELMLDQLVRLAAALAPLRTTEVTA</sequence>
<dbReference type="STRING" id="745366.GA0070213_104284"/>